<dbReference type="EMBL" id="MU266642">
    <property type="protein sequence ID" value="KAH7919651.1"/>
    <property type="molecule type" value="Genomic_DNA"/>
</dbReference>
<name>A0ACB8B352_9AGAM</name>
<gene>
    <name evidence="1" type="ORF">BV22DRAFT_849976</name>
</gene>
<keyword evidence="2" id="KW-1185">Reference proteome</keyword>
<protein>
    <submittedName>
        <fullName evidence="1">Uncharacterized protein</fullName>
    </submittedName>
</protein>
<accession>A0ACB8B352</accession>
<proteinExistence type="predicted"/>
<dbReference type="Proteomes" id="UP000790709">
    <property type="component" value="Unassembled WGS sequence"/>
</dbReference>
<sequence length="122" mass="13635">MGVSPSLTNTFAAPSCAFIYIHAYGPLSSEFRCRLKCYITKRSIVRSFVTCPVFAVYSSRAAPSEMRSRDAGQMKIAPQSHLHVILPPLADCVRCCALNLRMKRRYMHSTSWGRTFHSDGAS</sequence>
<comment type="caution">
    <text evidence="1">The sequence shown here is derived from an EMBL/GenBank/DDBJ whole genome shotgun (WGS) entry which is preliminary data.</text>
</comment>
<organism evidence="1 2">
    <name type="scientific">Leucogyrophana mollusca</name>
    <dbReference type="NCBI Taxonomy" id="85980"/>
    <lineage>
        <taxon>Eukaryota</taxon>
        <taxon>Fungi</taxon>
        <taxon>Dikarya</taxon>
        <taxon>Basidiomycota</taxon>
        <taxon>Agaricomycotina</taxon>
        <taxon>Agaricomycetes</taxon>
        <taxon>Agaricomycetidae</taxon>
        <taxon>Boletales</taxon>
        <taxon>Boletales incertae sedis</taxon>
        <taxon>Leucogyrophana</taxon>
    </lineage>
</organism>
<evidence type="ECO:0000313" key="2">
    <source>
        <dbReference type="Proteomes" id="UP000790709"/>
    </source>
</evidence>
<reference evidence="1" key="1">
    <citation type="journal article" date="2021" name="New Phytol.">
        <title>Evolutionary innovations through gain and loss of genes in the ectomycorrhizal Boletales.</title>
        <authorList>
            <person name="Wu G."/>
            <person name="Miyauchi S."/>
            <person name="Morin E."/>
            <person name="Kuo A."/>
            <person name="Drula E."/>
            <person name="Varga T."/>
            <person name="Kohler A."/>
            <person name="Feng B."/>
            <person name="Cao Y."/>
            <person name="Lipzen A."/>
            <person name="Daum C."/>
            <person name="Hundley H."/>
            <person name="Pangilinan J."/>
            <person name="Johnson J."/>
            <person name="Barry K."/>
            <person name="LaButti K."/>
            <person name="Ng V."/>
            <person name="Ahrendt S."/>
            <person name="Min B."/>
            <person name="Choi I.G."/>
            <person name="Park H."/>
            <person name="Plett J.M."/>
            <person name="Magnuson J."/>
            <person name="Spatafora J.W."/>
            <person name="Nagy L.G."/>
            <person name="Henrissat B."/>
            <person name="Grigoriev I.V."/>
            <person name="Yang Z.L."/>
            <person name="Xu J."/>
            <person name="Martin F.M."/>
        </authorList>
    </citation>
    <scope>NUCLEOTIDE SEQUENCE</scope>
    <source>
        <strain evidence="1">KUC20120723A-06</strain>
    </source>
</reference>
<evidence type="ECO:0000313" key="1">
    <source>
        <dbReference type="EMBL" id="KAH7919651.1"/>
    </source>
</evidence>